<dbReference type="Proteomes" id="UP001305498">
    <property type="component" value="Chromosome"/>
</dbReference>
<dbReference type="RefSeq" id="WP_317140578.1">
    <property type="nucleotide sequence ID" value="NZ_CP118157.1"/>
</dbReference>
<accession>A0AA97I5T7</accession>
<reference evidence="2 3" key="1">
    <citation type="submission" date="2023-02" db="EMBL/GenBank/DDBJ databases">
        <title>Microbacterium betulae sp. nov., isolated from birch wood.</title>
        <authorList>
            <person name="Pasciak M."/>
            <person name="Pawlik K.J."/>
            <person name="Martynowski D."/>
            <person name="Laczmanski L."/>
            <person name="Ciekot J."/>
            <person name="Szponar B."/>
            <person name="Wojcik-Fatla A."/>
            <person name="Mackiewicz B."/>
            <person name="Farian E."/>
            <person name="Cholewa G."/>
            <person name="Cholewa A."/>
            <person name="Dutkiewicz J."/>
        </authorList>
    </citation>
    <scope>NUCLEOTIDE SEQUENCE [LARGE SCALE GENOMIC DNA]</scope>
    <source>
        <strain evidence="2 3">AB</strain>
    </source>
</reference>
<dbReference type="InterPro" id="IPR013113">
    <property type="entry name" value="SIP_FAD-bd"/>
</dbReference>
<dbReference type="SUPFAM" id="SSF63380">
    <property type="entry name" value="Riboflavin synthase domain-like"/>
    <property type="match status" value="1"/>
</dbReference>
<dbReference type="Gene3D" id="2.40.30.10">
    <property type="entry name" value="Translation factors"/>
    <property type="match status" value="1"/>
</dbReference>
<dbReference type="KEGG" id="mbet:N8K70_05385"/>
<organism evidence="2 3">
    <name type="scientific">Microbacterium betulae</name>
    <dbReference type="NCBI Taxonomy" id="2981139"/>
    <lineage>
        <taxon>Bacteria</taxon>
        <taxon>Bacillati</taxon>
        <taxon>Actinomycetota</taxon>
        <taxon>Actinomycetes</taxon>
        <taxon>Micrococcales</taxon>
        <taxon>Microbacteriaceae</taxon>
        <taxon>Microbacterium</taxon>
    </lineage>
</organism>
<dbReference type="EMBL" id="CP118157">
    <property type="protein sequence ID" value="WOF24106.1"/>
    <property type="molecule type" value="Genomic_DNA"/>
</dbReference>
<protein>
    <submittedName>
        <fullName evidence="2">Siderophore-interacting protein</fullName>
    </submittedName>
</protein>
<dbReference type="PROSITE" id="PS51384">
    <property type="entry name" value="FAD_FR"/>
    <property type="match status" value="1"/>
</dbReference>
<name>A0AA97I5T7_9MICO</name>
<dbReference type="GO" id="GO:0016491">
    <property type="term" value="F:oxidoreductase activity"/>
    <property type="evidence" value="ECO:0007669"/>
    <property type="project" value="InterPro"/>
</dbReference>
<dbReference type="InterPro" id="IPR017938">
    <property type="entry name" value="Riboflavin_synthase-like_b-brl"/>
</dbReference>
<dbReference type="AlphaFoldDB" id="A0AA97I5T7"/>
<dbReference type="PANTHER" id="PTHR30157:SF0">
    <property type="entry name" value="NADPH-DEPENDENT FERRIC-CHELATE REDUCTASE"/>
    <property type="match status" value="1"/>
</dbReference>
<gene>
    <name evidence="2" type="ORF">N8K70_05385</name>
</gene>
<dbReference type="InterPro" id="IPR007037">
    <property type="entry name" value="SIP_rossman_dom"/>
</dbReference>
<dbReference type="InterPro" id="IPR039374">
    <property type="entry name" value="SIP_fam"/>
</dbReference>
<dbReference type="InterPro" id="IPR039261">
    <property type="entry name" value="FNR_nucleotide-bd"/>
</dbReference>
<evidence type="ECO:0000259" key="1">
    <source>
        <dbReference type="PROSITE" id="PS51384"/>
    </source>
</evidence>
<evidence type="ECO:0000313" key="2">
    <source>
        <dbReference type="EMBL" id="WOF24106.1"/>
    </source>
</evidence>
<evidence type="ECO:0000313" key="3">
    <source>
        <dbReference type="Proteomes" id="UP001305498"/>
    </source>
</evidence>
<dbReference type="PANTHER" id="PTHR30157">
    <property type="entry name" value="FERRIC REDUCTASE, NADPH-DEPENDENT"/>
    <property type="match status" value="1"/>
</dbReference>
<dbReference type="Pfam" id="PF08021">
    <property type="entry name" value="FAD_binding_9"/>
    <property type="match status" value="1"/>
</dbReference>
<dbReference type="CDD" id="cd06193">
    <property type="entry name" value="siderophore_interacting"/>
    <property type="match status" value="1"/>
</dbReference>
<keyword evidence="3" id="KW-1185">Reference proteome</keyword>
<dbReference type="InterPro" id="IPR017927">
    <property type="entry name" value="FAD-bd_FR_type"/>
</dbReference>
<proteinExistence type="predicted"/>
<dbReference type="Pfam" id="PF04954">
    <property type="entry name" value="SIP"/>
    <property type="match status" value="1"/>
</dbReference>
<dbReference type="Gene3D" id="3.40.50.80">
    <property type="entry name" value="Nucleotide-binding domain of ferredoxin-NADP reductase (FNR) module"/>
    <property type="match status" value="1"/>
</dbReference>
<feature type="domain" description="FAD-binding FR-type" evidence="1">
    <location>
        <begin position="21"/>
        <end position="144"/>
    </location>
</feature>
<sequence length="308" mass="34795">MTMPLTSARQAYPHLPEEYAPRIHRAEVVAVHRIGPGMIRVVLGGADMDDYPTTGIGDEFVRLFFPEHPDYEAPSPFLTDRGWDYPPGAEPSPARIYTIRGHRPGEVDIDFVEHEGGVAAAWAMQARPGQQVALNPPKAIYNRPEHMRRQLLIADEPALPAALRIAELTAADVETHLLLEVRGEKYRLFADAPDAVYTWLCGTGNGRAPSELARMLRRRGVDEETFVWVAAETKATRHIRTYLRQELGRSNESYTWRGYWTDKAEEWRARYDALGENVRARIQALHASDRNGDEVLDEVQKLYEAAGL</sequence>